<name>A0ABP7GF21_9MICO</name>
<comment type="caution">
    <text evidence="2">The sequence shown here is derived from an EMBL/GenBank/DDBJ whole genome shotgun (WGS) entry which is preliminary data.</text>
</comment>
<dbReference type="EMBL" id="BAABAF010000004">
    <property type="protein sequence ID" value="GAA3762232.1"/>
    <property type="molecule type" value="Genomic_DNA"/>
</dbReference>
<feature type="coiled-coil region" evidence="1">
    <location>
        <begin position="5"/>
        <end position="32"/>
    </location>
</feature>
<reference evidence="3" key="1">
    <citation type="journal article" date="2019" name="Int. J. Syst. Evol. Microbiol.">
        <title>The Global Catalogue of Microorganisms (GCM) 10K type strain sequencing project: providing services to taxonomists for standard genome sequencing and annotation.</title>
        <authorList>
            <consortium name="The Broad Institute Genomics Platform"/>
            <consortium name="The Broad Institute Genome Sequencing Center for Infectious Disease"/>
            <person name="Wu L."/>
            <person name="Ma J."/>
        </authorList>
    </citation>
    <scope>NUCLEOTIDE SEQUENCE [LARGE SCALE GENOMIC DNA]</scope>
    <source>
        <strain evidence="3">JCM 16950</strain>
    </source>
</reference>
<protein>
    <submittedName>
        <fullName evidence="2">Uncharacterized protein</fullName>
    </submittedName>
</protein>
<keyword evidence="1" id="KW-0175">Coiled coil</keyword>
<proteinExistence type="predicted"/>
<organism evidence="2 3">
    <name type="scientific">Microbacterium kribbense</name>
    <dbReference type="NCBI Taxonomy" id="433645"/>
    <lineage>
        <taxon>Bacteria</taxon>
        <taxon>Bacillati</taxon>
        <taxon>Actinomycetota</taxon>
        <taxon>Actinomycetes</taxon>
        <taxon>Micrococcales</taxon>
        <taxon>Microbacteriaceae</taxon>
        <taxon>Microbacterium</taxon>
    </lineage>
</organism>
<evidence type="ECO:0000256" key="1">
    <source>
        <dbReference type="SAM" id="Coils"/>
    </source>
</evidence>
<accession>A0ABP7GF21</accession>
<keyword evidence="3" id="KW-1185">Reference proteome</keyword>
<dbReference type="Proteomes" id="UP001500540">
    <property type="component" value="Unassembled WGS sequence"/>
</dbReference>
<sequence length="116" mass="13711">MARGRRNAKREAAETRSKLEFEHAERDRHEAEARAILDRRLMRRWGTERAGLDRLGALSRDLEKLHRDETRLLSERDELVGWLRQRGQSWAALSARTRLSRQALMKRTETGRPTHE</sequence>
<evidence type="ECO:0000313" key="2">
    <source>
        <dbReference type="EMBL" id="GAA3762232.1"/>
    </source>
</evidence>
<evidence type="ECO:0000313" key="3">
    <source>
        <dbReference type="Proteomes" id="UP001500540"/>
    </source>
</evidence>
<gene>
    <name evidence="2" type="ORF">GCM10022240_13540</name>
</gene>